<gene>
    <name evidence="1" type="ORF">HMPREF0877_0196</name>
</gene>
<dbReference type="RefSeq" id="WP_002829131.1">
    <property type="nucleotide sequence ID" value="NZ_GG697136.1"/>
</dbReference>
<dbReference type="EMBL" id="ACKU01000004">
    <property type="protein sequence ID" value="EER75685.1"/>
    <property type="molecule type" value="Genomic_DNA"/>
</dbReference>
<sequence length="61" mass="7133">MNLNNLPAEEALHDQKNQFIYKLNKMKTAVNRSQTLTDNDWYGGYDVGYRKALEDALNELR</sequence>
<dbReference type="Proteomes" id="UP000004528">
    <property type="component" value="Unassembled WGS sequence"/>
</dbReference>
<organism evidence="1 2">
    <name type="scientific">Weissella paramesenteroides ATCC 33313</name>
    <dbReference type="NCBI Taxonomy" id="585506"/>
    <lineage>
        <taxon>Bacteria</taxon>
        <taxon>Bacillati</taxon>
        <taxon>Bacillota</taxon>
        <taxon>Bacilli</taxon>
        <taxon>Lactobacillales</taxon>
        <taxon>Lactobacillaceae</taxon>
        <taxon>Weissella</taxon>
    </lineage>
</organism>
<dbReference type="STRING" id="585506.HMPREF0877_0196"/>
<accession>C5R8A1</accession>
<evidence type="ECO:0000313" key="1">
    <source>
        <dbReference type="EMBL" id="EER75685.1"/>
    </source>
</evidence>
<reference evidence="1 2" key="1">
    <citation type="submission" date="2009-04" db="EMBL/GenBank/DDBJ databases">
        <authorList>
            <person name="Qin X."/>
            <person name="Bachman B."/>
            <person name="Battles P."/>
            <person name="Bell A."/>
            <person name="Bess C."/>
            <person name="Bickham C."/>
            <person name="Chaboub L."/>
            <person name="Chen D."/>
            <person name="Coyle M."/>
            <person name="Deiros D.R."/>
            <person name="Dinh H."/>
            <person name="Forbes L."/>
            <person name="Fowler G."/>
            <person name="Francisco L."/>
            <person name="Fu Q."/>
            <person name="Gubbala S."/>
            <person name="Hale W."/>
            <person name="Han Y."/>
            <person name="Hemphill L."/>
            <person name="Highlander S.K."/>
            <person name="Hirani K."/>
            <person name="Hogues M."/>
            <person name="Jackson L."/>
            <person name="Jakkamsetti A."/>
            <person name="Javaid M."/>
            <person name="Jiang H."/>
            <person name="Korchina V."/>
            <person name="Kovar C."/>
            <person name="Lara F."/>
            <person name="Lee S."/>
            <person name="Mata R."/>
            <person name="Mathew T."/>
            <person name="Moen C."/>
            <person name="Morales K."/>
            <person name="Munidasa M."/>
            <person name="Nazareth L."/>
            <person name="Ngo R."/>
            <person name="Nguyen L."/>
            <person name="Okwuonu G."/>
            <person name="Ongeri F."/>
            <person name="Patil S."/>
            <person name="Petrosino J."/>
            <person name="Pham C."/>
            <person name="Pham P."/>
            <person name="Pu L.-L."/>
            <person name="Puazo M."/>
            <person name="Raj R."/>
            <person name="Reid J."/>
            <person name="Rouhana J."/>
            <person name="Saada N."/>
            <person name="Shang Y."/>
            <person name="Simmons D."/>
            <person name="Thornton R."/>
            <person name="Warren J."/>
            <person name="Weissenberger G."/>
            <person name="Zhang J."/>
            <person name="Zhang L."/>
            <person name="Zhou C."/>
            <person name="Zhu D."/>
            <person name="Muzny D."/>
            <person name="Worley K."/>
            <person name="Gibbs R."/>
        </authorList>
    </citation>
    <scope>NUCLEOTIDE SEQUENCE [LARGE SCALE GENOMIC DNA]</scope>
    <source>
        <strain evidence="1 2">ATCC 33313</strain>
    </source>
</reference>
<proteinExistence type="predicted"/>
<comment type="caution">
    <text evidence="1">The sequence shown here is derived from an EMBL/GenBank/DDBJ whole genome shotgun (WGS) entry which is preliminary data.</text>
</comment>
<protein>
    <submittedName>
        <fullName evidence="1">Uncharacterized protein</fullName>
    </submittedName>
</protein>
<name>C5R8A1_WEIPA</name>
<evidence type="ECO:0000313" key="2">
    <source>
        <dbReference type="Proteomes" id="UP000004528"/>
    </source>
</evidence>
<dbReference type="AlphaFoldDB" id="C5R8A1"/>
<dbReference type="HOGENOM" id="CLU_2921628_0_0_9"/>
<keyword evidence="2" id="KW-1185">Reference proteome</keyword>